<dbReference type="InterPro" id="IPR002035">
    <property type="entry name" value="VWF_A"/>
</dbReference>
<keyword evidence="3" id="KW-1185">Reference proteome</keyword>
<sequence>TGSGIGWFVSKIVDSFDVRSDGDRVAVFQLVHGSAQRTGFGLNAFATKKDILQYLRRNLTVPLRSMSGAEELSHIASNEFTAEMGDRPNVPNILIVIMDDHQRDTVAAPPMELYSENRNVIAFGVGLSVNVTYITEVMRREEGGRKIPGDHSTPLEELQNFIRSLRNLIESAFPISANKIAGEGPFDQVSHYFAGVNVECSRNGFATVLIKTVETFRGRIFLKDHFGESCCDWTFTNNMSDEVKVRVDVKKYGKELRNVRIPLYPLCCFV</sequence>
<feature type="domain" description="VWFA" evidence="1">
    <location>
        <begin position="8"/>
        <end position="169"/>
    </location>
</feature>
<dbReference type="InterPro" id="IPR036465">
    <property type="entry name" value="vWFA_dom_sf"/>
</dbReference>
<dbReference type="Proteomes" id="UP000270296">
    <property type="component" value="Unassembled WGS sequence"/>
</dbReference>
<organism evidence="4">
    <name type="scientific">Soboliphyme baturini</name>
    <dbReference type="NCBI Taxonomy" id="241478"/>
    <lineage>
        <taxon>Eukaryota</taxon>
        <taxon>Metazoa</taxon>
        <taxon>Ecdysozoa</taxon>
        <taxon>Nematoda</taxon>
        <taxon>Enoplea</taxon>
        <taxon>Dorylaimia</taxon>
        <taxon>Dioctophymatida</taxon>
        <taxon>Dioctophymatoidea</taxon>
        <taxon>Soboliphymatidae</taxon>
        <taxon>Soboliphyme</taxon>
    </lineage>
</organism>
<dbReference type="Gene3D" id="3.40.50.410">
    <property type="entry name" value="von Willebrand factor, type A domain"/>
    <property type="match status" value="1"/>
</dbReference>
<gene>
    <name evidence="2" type="ORF">SBAD_LOCUS12389</name>
</gene>
<dbReference type="SUPFAM" id="SSF53300">
    <property type="entry name" value="vWA-like"/>
    <property type="match status" value="1"/>
</dbReference>
<dbReference type="PROSITE" id="PS50234">
    <property type="entry name" value="VWFA"/>
    <property type="match status" value="1"/>
</dbReference>
<name>A0A183J941_9BILA</name>
<proteinExistence type="predicted"/>
<evidence type="ECO:0000313" key="4">
    <source>
        <dbReference type="WBParaSite" id="SBAD_0001279501-mRNA-1"/>
    </source>
</evidence>
<evidence type="ECO:0000259" key="1">
    <source>
        <dbReference type="PROSITE" id="PS50234"/>
    </source>
</evidence>
<evidence type="ECO:0000313" key="3">
    <source>
        <dbReference type="Proteomes" id="UP000270296"/>
    </source>
</evidence>
<accession>A0A183J941</accession>
<dbReference type="OrthoDB" id="199024at2759"/>
<dbReference type="AlphaFoldDB" id="A0A183J941"/>
<dbReference type="PANTHER" id="PTHR24020">
    <property type="entry name" value="COLLAGEN ALPHA"/>
    <property type="match status" value="1"/>
</dbReference>
<dbReference type="InterPro" id="IPR050525">
    <property type="entry name" value="ECM_Assembly_Org"/>
</dbReference>
<dbReference type="Pfam" id="PF00092">
    <property type="entry name" value="VWA"/>
    <property type="match status" value="1"/>
</dbReference>
<dbReference type="PANTHER" id="PTHR24020:SF87">
    <property type="entry name" value="COLLAGEN ALPHA-1(VI) CHAIN-LIKE"/>
    <property type="match status" value="1"/>
</dbReference>
<dbReference type="EMBL" id="UZAM01017621">
    <property type="protein sequence ID" value="VDP47852.1"/>
    <property type="molecule type" value="Genomic_DNA"/>
</dbReference>
<dbReference type="WBParaSite" id="SBAD_0001279501-mRNA-1">
    <property type="protein sequence ID" value="SBAD_0001279501-mRNA-1"/>
    <property type="gene ID" value="SBAD_0001279501"/>
</dbReference>
<evidence type="ECO:0000313" key="2">
    <source>
        <dbReference type="EMBL" id="VDP47852.1"/>
    </source>
</evidence>
<protein>
    <submittedName>
        <fullName evidence="4">VWFA domain-containing protein</fullName>
    </submittedName>
</protein>
<reference evidence="2 3" key="2">
    <citation type="submission" date="2018-11" db="EMBL/GenBank/DDBJ databases">
        <authorList>
            <consortium name="Pathogen Informatics"/>
        </authorList>
    </citation>
    <scope>NUCLEOTIDE SEQUENCE [LARGE SCALE GENOMIC DNA]</scope>
</reference>
<reference evidence="4" key="1">
    <citation type="submission" date="2016-06" db="UniProtKB">
        <authorList>
            <consortium name="WormBaseParasite"/>
        </authorList>
    </citation>
    <scope>IDENTIFICATION</scope>
</reference>